<feature type="transmembrane region" description="Helical" evidence="7">
    <location>
        <begin position="180"/>
        <end position="203"/>
    </location>
</feature>
<evidence type="ECO:0000256" key="4">
    <source>
        <dbReference type="ARBA" id="ARBA00022692"/>
    </source>
</evidence>
<evidence type="ECO:0000313" key="9">
    <source>
        <dbReference type="EMBL" id="GIN58175.1"/>
    </source>
</evidence>
<evidence type="ECO:0000256" key="1">
    <source>
        <dbReference type="ARBA" id="ARBA00004651"/>
    </source>
</evidence>
<proteinExistence type="inferred from homology"/>
<dbReference type="Gene3D" id="1.10.3720.10">
    <property type="entry name" value="MetI-like"/>
    <property type="match status" value="1"/>
</dbReference>
<protein>
    <submittedName>
        <fullName evidence="9">ABC transporter permease</fullName>
    </submittedName>
</protein>
<keyword evidence="2 7" id="KW-0813">Transport</keyword>
<dbReference type="EMBL" id="BORB01000020">
    <property type="protein sequence ID" value="GIN58175.1"/>
    <property type="molecule type" value="Genomic_DNA"/>
</dbReference>
<organism evidence="9 10">
    <name type="scientific">Lederbergia ruris</name>
    <dbReference type="NCBI Taxonomy" id="217495"/>
    <lineage>
        <taxon>Bacteria</taxon>
        <taxon>Bacillati</taxon>
        <taxon>Bacillota</taxon>
        <taxon>Bacilli</taxon>
        <taxon>Bacillales</taxon>
        <taxon>Bacillaceae</taxon>
        <taxon>Lederbergia</taxon>
    </lineage>
</organism>
<dbReference type="PANTHER" id="PTHR30193:SF41">
    <property type="entry name" value="DIACETYLCHITOBIOSE UPTAKE SYSTEM PERMEASE PROTEIN NGCF"/>
    <property type="match status" value="1"/>
</dbReference>
<keyword evidence="6 7" id="KW-0472">Membrane</keyword>
<dbReference type="PROSITE" id="PS50928">
    <property type="entry name" value="ABC_TM1"/>
    <property type="match status" value="1"/>
</dbReference>
<comment type="similarity">
    <text evidence="7">Belongs to the binding-protein-dependent transport system permease family.</text>
</comment>
<feature type="transmembrane region" description="Helical" evidence="7">
    <location>
        <begin position="102"/>
        <end position="122"/>
    </location>
</feature>
<accession>A0ABQ4KJP7</accession>
<reference evidence="9 10" key="1">
    <citation type="submission" date="2021-03" db="EMBL/GenBank/DDBJ databases">
        <title>Antimicrobial resistance genes in bacteria isolated from Japanese honey, and their potential for conferring macrolide and lincosamide resistance in the American foulbrood pathogen Paenibacillus larvae.</title>
        <authorList>
            <person name="Okamoto M."/>
            <person name="Kumagai M."/>
            <person name="Kanamori H."/>
            <person name="Takamatsu D."/>
        </authorList>
    </citation>
    <scope>NUCLEOTIDE SEQUENCE [LARGE SCALE GENOMIC DNA]</scope>
    <source>
        <strain evidence="9 10">J8TS2</strain>
    </source>
</reference>
<feature type="transmembrane region" description="Helical" evidence="7">
    <location>
        <begin position="134"/>
        <end position="153"/>
    </location>
</feature>
<name>A0ABQ4KJP7_9BACI</name>
<comment type="caution">
    <text evidence="9">The sequence shown here is derived from an EMBL/GenBank/DDBJ whole genome shotgun (WGS) entry which is preliminary data.</text>
</comment>
<evidence type="ECO:0000259" key="8">
    <source>
        <dbReference type="PROSITE" id="PS50928"/>
    </source>
</evidence>
<sequence>MYDIASKNTLGDGPFTLLIMRKEGFDLNKKRMDGVWFALFTVPLLLIFATVVIIPFLIGIYYSFFDWDGIPSNPKTFVGFGNFVQLFDDPRFLSSAWKTIKFTILALISVNVLGITFALLVTSKLRTSKAARTMMFMPNLIGGLILGYIWQFIFTDVFRTMGESTGMTGVFFNWLLDSNYALYALVAVFTWQMAGYTMIIYLAGIQGIPNELIEAARVDGANFWQRLTKVIFPLLMPSFTISLFLTLANAFKIYDVNLSLTNGGPVNSTELFAMNIFNEIFGYSHYGYGQAKAIVFFVVVAAITLTQVYMTKKREVQM</sequence>
<evidence type="ECO:0000256" key="5">
    <source>
        <dbReference type="ARBA" id="ARBA00022989"/>
    </source>
</evidence>
<evidence type="ECO:0000256" key="6">
    <source>
        <dbReference type="ARBA" id="ARBA00023136"/>
    </source>
</evidence>
<dbReference type="InterPro" id="IPR000515">
    <property type="entry name" value="MetI-like"/>
</dbReference>
<keyword evidence="10" id="KW-1185">Reference proteome</keyword>
<dbReference type="InterPro" id="IPR035906">
    <property type="entry name" value="MetI-like_sf"/>
</dbReference>
<dbReference type="Proteomes" id="UP000679950">
    <property type="component" value="Unassembled WGS sequence"/>
</dbReference>
<evidence type="ECO:0000313" key="10">
    <source>
        <dbReference type="Proteomes" id="UP000679950"/>
    </source>
</evidence>
<feature type="transmembrane region" description="Helical" evidence="7">
    <location>
        <begin position="35"/>
        <end position="64"/>
    </location>
</feature>
<comment type="subcellular location">
    <subcellularLocation>
        <location evidence="1 7">Cell membrane</location>
        <topology evidence="1 7">Multi-pass membrane protein</topology>
    </subcellularLocation>
</comment>
<dbReference type="SUPFAM" id="SSF161098">
    <property type="entry name" value="MetI-like"/>
    <property type="match status" value="1"/>
</dbReference>
<dbReference type="PANTHER" id="PTHR30193">
    <property type="entry name" value="ABC TRANSPORTER PERMEASE PROTEIN"/>
    <property type="match status" value="1"/>
</dbReference>
<evidence type="ECO:0000256" key="2">
    <source>
        <dbReference type="ARBA" id="ARBA00022448"/>
    </source>
</evidence>
<evidence type="ECO:0000256" key="7">
    <source>
        <dbReference type="RuleBase" id="RU363032"/>
    </source>
</evidence>
<feature type="domain" description="ABC transmembrane type-1" evidence="8">
    <location>
        <begin position="96"/>
        <end position="307"/>
    </location>
</feature>
<feature type="transmembrane region" description="Helical" evidence="7">
    <location>
        <begin position="293"/>
        <end position="310"/>
    </location>
</feature>
<dbReference type="InterPro" id="IPR051393">
    <property type="entry name" value="ABC_transporter_permease"/>
</dbReference>
<keyword evidence="4 7" id="KW-0812">Transmembrane</keyword>
<evidence type="ECO:0000256" key="3">
    <source>
        <dbReference type="ARBA" id="ARBA00022475"/>
    </source>
</evidence>
<keyword evidence="3" id="KW-1003">Cell membrane</keyword>
<dbReference type="CDD" id="cd06261">
    <property type="entry name" value="TM_PBP2"/>
    <property type="match status" value="1"/>
</dbReference>
<feature type="transmembrane region" description="Helical" evidence="7">
    <location>
        <begin position="230"/>
        <end position="251"/>
    </location>
</feature>
<gene>
    <name evidence="9" type="ORF">J8TS2_24940</name>
</gene>
<keyword evidence="5 7" id="KW-1133">Transmembrane helix</keyword>
<dbReference type="Pfam" id="PF00528">
    <property type="entry name" value="BPD_transp_1"/>
    <property type="match status" value="1"/>
</dbReference>